<dbReference type="EMBL" id="BAAAQQ010000001">
    <property type="protein sequence ID" value="GAA2114007.1"/>
    <property type="molecule type" value="Genomic_DNA"/>
</dbReference>
<keyword evidence="4" id="KW-1185">Reference proteome</keyword>
<organism evidence="3 4">
    <name type="scientific">Nocardioides bigeumensis</name>
    <dbReference type="NCBI Taxonomy" id="433657"/>
    <lineage>
        <taxon>Bacteria</taxon>
        <taxon>Bacillati</taxon>
        <taxon>Actinomycetota</taxon>
        <taxon>Actinomycetes</taxon>
        <taxon>Propionibacteriales</taxon>
        <taxon>Nocardioidaceae</taxon>
        <taxon>Nocardioides</taxon>
    </lineage>
</organism>
<dbReference type="SUPFAM" id="SSF54593">
    <property type="entry name" value="Glyoxalase/Bleomycin resistance protein/Dihydroxybiphenyl dioxygenase"/>
    <property type="match status" value="1"/>
</dbReference>
<evidence type="ECO:0000256" key="1">
    <source>
        <dbReference type="ARBA" id="ARBA00022723"/>
    </source>
</evidence>
<dbReference type="PROSITE" id="PS51819">
    <property type="entry name" value="VOC"/>
    <property type="match status" value="1"/>
</dbReference>
<dbReference type="RefSeq" id="WP_344301669.1">
    <property type="nucleotide sequence ID" value="NZ_BAAAQQ010000001.1"/>
</dbReference>
<feature type="domain" description="VOC" evidence="2">
    <location>
        <begin position="3"/>
        <end position="128"/>
    </location>
</feature>
<keyword evidence="1" id="KW-0479">Metal-binding</keyword>
<comment type="caution">
    <text evidence="3">The sequence shown here is derived from an EMBL/GenBank/DDBJ whole genome shotgun (WGS) entry which is preliminary data.</text>
</comment>
<dbReference type="PANTHER" id="PTHR43048">
    <property type="entry name" value="METHYLMALONYL-COA EPIMERASE"/>
    <property type="match status" value="1"/>
</dbReference>
<gene>
    <name evidence="3" type="ORF">GCM10009843_02230</name>
</gene>
<evidence type="ECO:0000259" key="2">
    <source>
        <dbReference type="PROSITE" id="PS51819"/>
    </source>
</evidence>
<evidence type="ECO:0000313" key="4">
    <source>
        <dbReference type="Proteomes" id="UP001500575"/>
    </source>
</evidence>
<sequence>MITFDHTSFAVPDAVAAARRVRRELGAVPFAGEAMSEFRWLQLRVGDNGQSVELLDPAGPGFLSRFLDRRGSGPHHVTFLVPDLRAAVADARAVGAVVVGEDYGHPAWREAFLAPDGVHGLVIQLAETDGSDDYVADWWQPVTAEEPLRVATLGHTHLTTTDPGRSEEIFASLLGGEQEQRSDGVRYSWPGGALLVRRGDVPGITGLTLDQWPGAAPPVTDLLPGVAWTLADEPGAMDMTR</sequence>
<dbReference type="InterPro" id="IPR029068">
    <property type="entry name" value="Glyas_Bleomycin-R_OHBP_Dase"/>
</dbReference>
<dbReference type="InterPro" id="IPR037523">
    <property type="entry name" value="VOC_core"/>
</dbReference>
<reference evidence="4" key="1">
    <citation type="journal article" date="2019" name="Int. J. Syst. Evol. Microbiol.">
        <title>The Global Catalogue of Microorganisms (GCM) 10K type strain sequencing project: providing services to taxonomists for standard genome sequencing and annotation.</title>
        <authorList>
            <consortium name="The Broad Institute Genomics Platform"/>
            <consortium name="The Broad Institute Genome Sequencing Center for Infectious Disease"/>
            <person name="Wu L."/>
            <person name="Ma J."/>
        </authorList>
    </citation>
    <scope>NUCLEOTIDE SEQUENCE [LARGE SCALE GENOMIC DNA]</scope>
    <source>
        <strain evidence="4">JCM 16021</strain>
    </source>
</reference>
<dbReference type="Gene3D" id="3.10.180.10">
    <property type="entry name" value="2,3-Dihydroxybiphenyl 1,2-Dioxygenase, domain 1"/>
    <property type="match status" value="1"/>
</dbReference>
<name>A0ABP5J9M0_9ACTN</name>
<accession>A0ABP5J9M0</accession>
<evidence type="ECO:0000313" key="3">
    <source>
        <dbReference type="EMBL" id="GAA2114007.1"/>
    </source>
</evidence>
<protein>
    <recommendedName>
        <fullName evidence="2">VOC domain-containing protein</fullName>
    </recommendedName>
</protein>
<proteinExistence type="predicted"/>
<dbReference type="InterPro" id="IPR051785">
    <property type="entry name" value="MMCE/EMCE_epimerase"/>
</dbReference>
<dbReference type="PANTHER" id="PTHR43048:SF3">
    <property type="entry name" value="METHYLMALONYL-COA EPIMERASE, MITOCHONDRIAL"/>
    <property type="match status" value="1"/>
</dbReference>
<dbReference type="Pfam" id="PF13669">
    <property type="entry name" value="Glyoxalase_4"/>
    <property type="match status" value="1"/>
</dbReference>
<dbReference type="Proteomes" id="UP001500575">
    <property type="component" value="Unassembled WGS sequence"/>
</dbReference>